<comment type="catalytic activity">
    <reaction evidence="1 7">
        <text>an S-(2-hydroxyacyl)glutathione + H2O = a 2-hydroxy carboxylate + glutathione + H(+)</text>
        <dbReference type="Rhea" id="RHEA:21864"/>
        <dbReference type="ChEBI" id="CHEBI:15377"/>
        <dbReference type="ChEBI" id="CHEBI:15378"/>
        <dbReference type="ChEBI" id="CHEBI:57925"/>
        <dbReference type="ChEBI" id="CHEBI:58896"/>
        <dbReference type="ChEBI" id="CHEBI:71261"/>
        <dbReference type="EC" id="3.1.2.6"/>
    </reaction>
</comment>
<dbReference type="CDD" id="cd07723">
    <property type="entry name" value="hydroxyacylglutathione_hydrolase_MBL-fold"/>
    <property type="match status" value="1"/>
</dbReference>
<dbReference type="InterPro" id="IPR035680">
    <property type="entry name" value="Clx_II_MBL"/>
</dbReference>
<keyword evidence="4 7" id="KW-0479">Metal-binding</keyword>
<dbReference type="GO" id="GO:0019243">
    <property type="term" value="P:methylglyoxal catabolic process to D-lactate via S-lactoyl-glutathione"/>
    <property type="evidence" value="ECO:0007669"/>
    <property type="project" value="UniProtKB-UniRule"/>
</dbReference>
<feature type="domain" description="Metallo-beta-lactamase" evidence="8">
    <location>
        <begin position="16"/>
        <end position="174"/>
    </location>
</feature>
<dbReference type="InterPro" id="IPR001279">
    <property type="entry name" value="Metallo-B-lactamas"/>
</dbReference>
<dbReference type="Pfam" id="PF16123">
    <property type="entry name" value="HAGH_C"/>
    <property type="match status" value="1"/>
</dbReference>
<dbReference type="PIRSF" id="PIRSF005457">
    <property type="entry name" value="Glx"/>
    <property type="match status" value="1"/>
</dbReference>
<comment type="function">
    <text evidence="7">Thiolesterase that catalyzes the hydrolysis of S-D-lactoyl-glutathione to form glutathione and D-lactic acid.</text>
</comment>
<dbReference type="GO" id="GO:0046872">
    <property type="term" value="F:metal ion binding"/>
    <property type="evidence" value="ECO:0007669"/>
    <property type="project" value="UniProtKB-KW"/>
</dbReference>
<evidence type="ECO:0000313" key="10">
    <source>
        <dbReference type="Proteomes" id="UP000027037"/>
    </source>
</evidence>
<evidence type="ECO:0000256" key="5">
    <source>
        <dbReference type="ARBA" id="ARBA00022801"/>
    </source>
</evidence>
<dbReference type="RefSeq" id="WP_034792232.1">
    <property type="nucleotide sequence ID" value="NZ_AWFF01000025.1"/>
</dbReference>
<dbReference type="GO" id="GO:0004416">
    <property type="term" value="F:hydroxyacylglutathione hydrolase activity"/>
    <property type="evidence" value="ECO:0007669"/>
    <property type="project" value="UniProtKB-UniRule"/>
</dbReference>
<feature type="binding site" evidence="7">
    <location>
        <position position="59"/>
    </location>
    <ligand>
        <name>Zn(2+)</name>
        <dbReference type="ChEBI" id="CHEBI:29105"/>
        <label>1</label>
    </ligand>
</feature>
<feature type="binding site" evidence="7">
    <location>
        <position position="136"/>
    </location>
    <ligand>
        <name>Zn(2+)</name>
        <dbReference type="ChEBI" id="CHEBI:29105"/>
        <label>1</label>
    </ligand>
</feature>
<dbReference type="HAMAP" id="MF_01374">
    <property type="entry name" value="Glyoxalase_2"/>
    <property type="match status" value="1"/>
</dbReference>
<feature type="binding site" evidence="7">
    <location>
        <position position="174"/>
    </location>
    <ligand>
        <name>Zn(2+)</name>
        <dbReference type="ChEBI" id="CHEBI:29105"/>
        <label>2</label>
    </ligand>
</feature>
<feature type="binding site" evidence="7">
    <location>
        <position position="64"/>
    </location>
    <ligand>
        <name>Zn(2+)</name>
        <dbReference type="ChEBI" id="CHEBI:29105"/>
        <label>2</label>
    </ligand>
</feature>
<sequence length="257" mass="28272">MTNITLDIHRFPCLNDNYGFLVHEHFSGETAAIDTPDAEKYLAEAKRMGWHITHILNTHWHPDHAGGNLKIKEATDCIIYGPAGEAEKIPGIDVHLSGGDTVEFGRATARVLDVPGHTLGHIAYHFAEQNTAFVGDALFALGCGRVFEGTMEMMWNSLSKLKALPPETTLYCAHEYTQANARFAETIETGNADLAAYIKDIDARRAKGQPTVPTRLEKELATNPFLRADNPELQSAMGHPGDAVATFAEIRSRKDSF</sequence>
<evidence type="ECO:0000256" key="6">
    <source>
        <dbReference type="ARBA" id="ARBA00022833"/>
    </source>
</evidence>
<comment type="similarity">
    <text evidence="3 7">Belongs to the metallo-beta-lactamase superfamily. Glyoxalase II family.</text>
</comment>
<keyword evidence="10" id="KW-1185">Reference proteome</keyword>
<dbReference type="Gene3D" id="3.60.15.10">
    <property type="entry name" value="Ribonuclease Z/Hydroxyacylglutathione hydrolase-like"/>
    <property type="match status" value="1"/>
</dbReference>
<evidence type="ECO:0000259" key="8">
    <source>
        <dbReference type="SMART" id="SM00849"/>
    </source>
</evidence>
<keyword evidence="5 7" id="KW-0378">Hydrolase</keyword>
<feature type="binding site" evidence="7">
    <location>
        <position position="136"/>
    </location>
    <ligand>
        <name>Zn(2+)</name>
        <dbReference type="ChEBI" id="CHEBI:29105"/>
        <label>2</label>
    </ligand>
</feature>
<evidence type="ECO:0000313" key="9">
    <source>
        <dbReference type="EMBL" id="KCZ56257.1"/>
    </source>
</evidence>
<dbReference type="SUPFAM" id="SSF56281">
    <property type="entry name" value="Metallo-hydrolase/oxidoreductase"/>
    <property type="match status" value="1"/>
</dbReference>
<dbReference type="Pfam" id="PF00753">
    <property type="entry name" value="Lactamase_B"/>
    <property type="match status" value="1"/>
</dbReference>
<comment type="caution">
    <text evidence="9">The sequence shown here is derived from an EMBL/GenBank/DDBJ whole genome shotgun (WGS) entry which is preliminary data.</text>
</comment>
<feature type="binding site" evidence="7">
    <location>
        <position position="63"/>
    </location>
    <ligand>
        <name>Zn(2+)</name>
        <dbReference type="ChEBI" id="CHEBI:29105"/>
        <label>2</label>
    </ligand>
</feature>
<dbReference type="EC" id="3.1.2.6" evidence="7"/>
<dbReference type="EMBL" id="AWFF01000025">
    <property type="protein sequence ID" value="KCZ56257.1"/>
    <property type="molecule type" value="Genomic_DNA"/>
</dbReference>
<protein>
    <recommendedName>
        <fullName evidence="7">Hydroxyacylglutathione hydrolase</fullName>
        <ecNumber evidence="7">3.1.2.6</ecNumber>
    </recommendedName>
    <alternativeName>
        <fullName evidence="7">Glyoxalase II</fullName>
        <shortName evidence="7">Glx II</shortName>
    </alternativeName>
</protein>
<dbReference type="InterPro" id="IPR032282">
    <property type="entry name" value="HAGH_C"/>
</dbReference>
<dbReference type="UniPathway" id="UPA00619">
    <property type="reaction ID" value="UER00676"/>
</dbReference>
<dbReference type="eggNOG" id="COG0491">
    <property type="taxonomic scope" value="Bacteria"/>
</dbReference>
<dbReference type="Proteomes" id="UP000027037">
    <property type="component" value="Unassembled WGS sequence"/>
</dbReference>
<evidence type="ECO:0000256" key="2">
    <source>
        <dbReference type="ARBA" id="ARBA00004963"/>
    </source>
</evidence>
<reference evidence="9 10" key="1">
    <citation type="journal article" date="2014" name="Antonie Van Leeuwenhoek">
        <title>Hyphomonas beringensis sp. nov. and Hyphomonas chukchiensis sp. nov., isolated from surface seawater of the Bering Sea and Chukchi Sea.</title>
        <authorList>
            <person name="Li C."/>
            <person name="Lai Q."/>
            <person name="Li G."/>
            <person name="Dong C."/>
            <person name="Wang J."/>
            <person name="Liao Y."/>
            <person name="Shao Z."/>
        </authorList>
    </citation>
    <scope>NUCLEOTIDE SEQUENCE [LARGE SCALE GENOMIC DNA]</scope>
    <source>
        <strain evidence="9 10">25B14_1</strain>
    </source>
</reference>
<gene>
    <name evidence="7" type="primary">gloB</name>
    <name evidence="9" type="ORF">HY29_09400</name>
</gene>
<dbReference type="PANTHER" id="PTHR43705:SF1">
    <property type="entry name" value="HYDROXYACYLGLUTATHIONE HYDROLASE GLOB"/>
    <property type="match status" value="1"/>
</dbReference>
<feature type="binding site" evidence="7">
    <location>
        <position position="117"/>
    </location>
    <ligand>
        <name>Zn(2+)</name>
        <dbReference type="ChEBI" id="CHEBI:29105"/>
        <label>1</label>
    </ligand>
</feature>
<evidence type="ECO:0000256" key="7">
    <source>
        <dbReference type="HAMAP-Rule" id="MF_01374"/>
    </source>
</evidence>
<comment type="pathway">
    <text evidence="2 7">Secondary metabolite metabolism; methylglyoxal degradation; (R)-lactate from methylglyoxal: step 2/2.</text>
</comment>
<evidence type="ECO:0000256" key="1">
    <source>
        <dbReference type="ARBA" id="ARBA00001623"/>
    </source>
</evidence>
<comment type="subunit">
    <text evidence="7">Monomer.</text>
</comment>
<name>A0A062UD72_9PROT</name>
<dbReference type="AlphaFoldDB" id="A0A062UD72"/>
<dbReference type="PATRIC" id="fig|1280946.3.peg.677"/>
<dbReference type="NCBIfam" id="TIGR03413">
    <property type="entry name" value="GSH_gloB"/>
    <property type="match status" value="1"/>
</dbReference>
<dbReference type="InterPro" id="IPR050110">
    <property type="entry name" value="Glyoxalase_II_hydrolase"/>
</dbReference>
<dbReference type="SMART" id="SM00849">
    <property type="entry name" value="Lactamase_B"/>
    <property type="match status" value="1"/>
</dbReference>
<feature type="binding site" evidence="7">
    <location>
        <position position="61"/>
    </location>
    <ligand>
        <name>Zn(2+)</name>
        <dbReference type="ChEBI" id="CHEBI:29105"/>
        <label>1</label>
    </ligand>
</feature>
<evidence type="ECO:0000256" key="4">
    <source>
        <dbReference type="ARBA" id="ARBA00022723"/>
    </source>
</evidence>
<organism evidence="9 10">
    <name type="scientific">Hyphomonas beringensis</name>
    <dbReference type="NCBI Taxonomy" id="1280946"/>
    <lineage>
        <taxon>Bacteria</taxon>
        <taxon>Pseudomonadati</taxon>
        <taxon>Pseudomonadota</taxon>
        <taxon>Alphaproteobacteria</taxon>
        <taxon>Hyphomonadales</taxon>
        <taxon>Hyphomonadaceae</taxon>
        <taxon>Hyphomonas</taxon>
    </lineage>
</organism>
<dbReference type="InterPro" id="IPR036866">
    <property type="entry name" value="RibonucZ/Hydroxyglut_hydro"/>
</dbReference>
<dbReference type="OrthoDB" id="9802248at2"/>
<proteinExistence type="inferred from homology"/>
<comment type="cofactor">
    <cofactor evidence="7">
        <name>Zn(2+)</name>
        <dbReference type="ChEBI" id="CHEBI:29105"/>
    </cofactor>
    <text evidence="7">Binds 2 Zn(2+) ions per subunit.</text>
</comment>
<evidence type="ECO:0000256" key="3">
    <source>
        <dbReference type="ARBA" id="ARBA00006759"/>
    </source>
</evidence>
<dbReference type="InterPro" id="IPR017782">
    <property type="entry name" value="Hydroxyacylglutathione_Hdrlase"/>
</dbReference>
<keyword evidence="6 7" id="KW-0862">Zinc</keyword>
<accession>A0A062UD72</accession>
<dbReference type="PANTHER" id="PTHR43705">
    <property type="entry name" value="HYDROXYACYLGLUTATHIONE HYDROLASE"/>
    <property type="match status" value="1"/>
</dbReference>
<dbReference type="STRING" id="1280946.HY29_09400"/>